<evidence type="ECO:0000313" key="2">
    <source>
        <dbReference type="Proteomes" id="UP000029409"/>
    </source>
</evidence>
<name>A0A089IVC7_PAEDU</name>
<sequence>MPQHVLFISAHLDDAILSCGDYIDALVQKDYQVTIATVFTGMGTELSMLARILHKKFGLGMDTMDVRRQEDTLAAKALGASVLHLNLLECIYRKNKDGSPVYSKLNELFNTEWRTEHQVMEEIVSALSEQIQFENYAGVYVPLGIGRHIDHCLVRQSAERCGLSAGNGTGWPAHLMYYEDLPYLCFNNDLTWRTELAAGLSERSVKLGRSNLKAKLNAALKYSSQISLLWTSRFSMLRQMAEHARGAARQSKREGSVSCDYFFRVYAADSKASVPLGESGTSGARLHHL</sequence>
<dbReference type="AlphaFoldDB" id="A0A089IVC7"/>
<proteinExistence type="predicted"/>
<dbReference type="PANTHER" id="PTHR12993">
    <property type="entry name" value="N-ACETYLGLUCOSAMINYL-PHOSPHATIDYLINOSITOL DE-N-ACETYLASE-RELATED"/>
    <property type="match status" value="1"/>
</dbReference>
<dbReference type="GO" id="GO:0016811">
    <property type="term" value="F:hydrolase activity, acting on carbon-nitrogen (but not peptide) bonds, in linear amides"/>
    <property type="evidence" value="ECO:0007669"/>
    <property type="project" value="TreeGrafter"/>
</dbReference>
<reference evidence="1 2" key="1">
    <citation type="submission" date="2014-08" db="EMBL/GenBank/DDBJ databases">
        <title>Comparative genomics of the Paenibacillus odorifer group.</title>
        <authorList>
            <person name="den Bakker H.C."/>
            <person name="Tsai Y.-C."/>
            <person name="Martin N."/>
            <person name="Korlach J."/>
            <person name="Wiedmann M."/>
        </authorList>
    </citation>
    <scope>NUCLEOTIDE SEQUENCE [LARGE SCALE GENOMIC DNA]</scope>
    <source>
        <strain evidence="1 2">DSM 1735</strain>
    </source>
</reference>
<evidence type="ECO:0000313" key="1">
    <source>
        <dbReference type="EMBL" id="AIQ12899.1"/>
    </source>
</evidence>
<dbReference type="eggNOG" id="COG2120">
    <property type="taxonomic scope" value="Bacteria"/>
</dbReference>
<dbReference type="PANTHER" id="PTHR12993:SF29">
    <property type="entry name" value="BLR3841 PROTEIN"/>
    <property type="match status" value="1"/>
</dbReference>
<dbReference type="Proteomes" id="UP000029409">
    <property type="component" value="Chromosome"/>
</dbReference>
<protein>
    <recommendedName>
        <fullName evidence="3">GlcNAc-PI de-N-acetylase</fullName>
    </recommendedName>
</protein>
<accession>A0A089IVC7</accession>
<dbReference type="KEGG" id="pdu:PDUR_13975"/>
<dbReference type="RefSeq" id="WP_042206716.1">
    <property type="nucleotide sequence ID" value="NZ_CP009288.1"/>
</dbReference>
<dbReference type="InterPro" id="IPR003737">
    <property type="entry name" value="GlcNAc_PI_deacetylase-related"/>
</dbReference>
<dbReference type="EMBL" id="CP009288">
    <property type="protein sequence ID" value="AIQ12899.1"/>
    <property type="molecule type" value="Genomic_DNA"/>
</dbReference>
<evidence type="ECO:0008006" key="3">
    <source>
        <dbReference type="Google" id="ProtNLM"/>
    </source>
</evidence>
<keyword evidence="2" id="KW-1185">Reference proteome</keyword>
<organism evidence="1 2">
    <name type="scientific">Paenibacillus durus</name>
    <name type="common">Paenibacillus azotofixans</name>
    <dbReference type="NCBI Taxonomy" id="44251"/>
    <lineage>
        <taxon>Bacteria</taxon>
        <taxon>Bacillati</taxon>
        <taxon>Bacillota</taxon>
        <taxon>Bacilli</taxon>
        <taxon>Bacillales</taxon>
        <taxon>Paenibacillaceae</taxon>
        <taxon>Paenibacillus</taxon>
    </lineage>
</organism>
<dbReference type="Pfam" id="PF02585">
    <property type="entry name" value="PIG-L"/>
    <property type="match status" value="1"/>
</dbReference>
<dbReference type="STRING" id="44251.PDUR_13975"/>
<gene>
    <name evidence="1" type="ORF">PDUR_13975</name>
</gene>
<dbReference type="SUPFAM" id="SSF102588">
    <property type="entry name" value="LmbE-like"/>
    <property type="match status" value="1"/>
</dbReference>
<dbReference type="Gene3D" id="3.40.50.10320">
    <property type="entry name" value="LmbE-like"/>
    <property type="match status" value="1"/>
</dbReference>
<dbReference type="InterPro" id="IPR024078">
    <property type="entry name" value="LmbE-like_dom_sf"/>
</dbReference>